<dbReference type="AlphaFoldDB" id="A0A821WY14"/>
<feature type="non-terminal residue" evidence="1">
    <location>
        <position position="1"/>
    </location>
</feature>
<evidence type="ECO:0000313" key="3">
    <source>
        <dbReference type="Proteomes" id="UP000663873"/>
    </source>
</evidence>
<accession>A0A821WY14</accession>
<protein>
    <submittedName>
        <fullName evidence="1">Uncharacterized protein</fullName>
    </submittedName>
</protein>
<name>A0A821WY14_9BILA</name>
<evidence type="ECO:0000313" key="1">
    <source>
        <dbReference type="EMBL" id="CAF4932787.1"/>
    </source>
</evidence>
<sequence>AYQREMEPYADGNRLFRVCSFKNDRRVTTTLIVIDSSDDED</sequence>
<organism evidence="1 3">
    <name type="scientific">Rotaria socialis</name>
    <dbReference type="NCBI Taxonomy" id="392032"/>
    <lineage>
        <taxon>Eukaryota</taxon>
        <taxon>Metazoa</taxon>
        <taxon>Spiralia</taxon>
        <taxon>Gnathifera</taxon>
        <taxon>Rotifera</taxon>
        <taxon>Eurotatoria</taxon>
        <taxon>Bdelloidea</taxon>
        <taxon>Philodinida</taxon>
        <taxon>Philodinidae</taxon>
        <taxon>Rotaria</taxon>
    </lineage>
</organism>
<reference evidence="1" key="1">
    <citation type="submission" date="2021-02" db="EMBL/GenBank/DDBJ databases">
        <authorList>
            <person name="Nowell W R."/>
        </authorList>
    </citation>
    <scope>NUCLEOTIDE SEQUENCE</scope>
</reference>
<evidence type="ECO:0000313" key="2">
    <source>
        <dbReference type="EMBL" id="CAF4941598.1"/>
    </source>
</evidence>
<proteinExistence type="predicted"/>
<dbReference type="Proteomes" id="UP000663873">
    <property type="component" value="Unassembled WGS sequence"/>
</dbReference>
<gene>
    <name evidence="1" type="ORF">UJA718_LOCUS46948</name>
    <name evidence="2" type="ORF">UJA718_LOCUS47348</name>
</gene>
<dbReference type="EMBL" id="CAJOBP010086557">
    <property type="protein sequence ID" value="CAF4932787.1"/>
    <property type="molecule type" value="Genomic_DNA"/>
</dbReference>
<dbReference type="EMBL" id="CAJOBP010089356">
    <property type="protein sequence ID" value="CAF4941598.1"/>
    <property type="molecule type" value="Genomic_DNA"/>
</dbReference>
<keyword evidence="3" id="KW-1185">Reference proteome</keyword>
<feature type="non-terminal residue" evidence="1">
    <location>
        <position position="41"/>
    </location>
</feature>
<comment type="caution">
    <text evidence="1">The sequence shown here is derived from an EMBL/GenBank/DDBJ whole genome shotgun (WGS) entry which is preliminary data.</text>
</comment>